<dbReference type="OrthoDB" id="9809206at2"/>
<accession>A0A1Q5PG02</accession>
<feature type="compositionally biased region" description="Polar residues" evidence="6">
    <location>
        <begin position="1"/>
        <end position="13"/>
    </location>
</feature>
<dbReference type="GO" id="GO:0016020">
    <property type="term" value="C:membrane"/>
    <property type="evidence" value="ECO:0007669"/>
    <property type="project" value="UniProtKB-SubCell"/>
</dbReference>
<feature type="region of interest" description="Disordered" evidence="6">
    <location>
        <begin position="1"/>
        <end position="66"/>
    </location>
</feature>
<sequence length="467" mass="51347">MPAASYNSRNTRGSARRPPRKASYGSARYTAEAVSSYGTGRSNRVTGRLRRKARNRRRATRGSAVKGARNRLKNFRQASILAVAITGFIMLLFAPGEAGLAQGSQPETVDTVAIIEEVAVEDLLTNDSVAQAAAAEDTATALSGKQAAGEAISALQDLWDSFSYNLPKMLIALGMLLLAWGAVRLLRLLLHKVLGRWERSNAIISLLSIAVWLLAIGIAISVVAGDIRALLGSLGLIGLALSWALQTPIESFTGWLLNSFQGYYRVGDRVRVGDVFGDVYQIDFLTTTVWEIGAPYQPGFVQAEQPTGRLVTFPNNEILTGTVINLTRDFPYVWDELAVGVANESDLPLSIEVIGRVAEELLGDYMVAPARDYTALLERAGLDYDIAEKPQVFVSMEESWTNIIIRYLVGARERRKWKSELSLRLARETARPEYRDKIIPVYPRQQLQFIDPNGMPAPTGFQGNDKV</sequence>
<feature type="transmembrane region" description="Helical" evidence="7">
    <location>
        <begin position="202"/>
        <end position="223"/>
    </location>
</feature>
<dbReference type="SUPFAM" id="SSF82861">
    <property type="entry name" value="Mechanosensitive channel protein MscS (YggB), transmembrane region"/>
    <property type="match status" value="1"/>
</dbReference>
<dbReference type="InterPro" id="IPR011014">
    <property type="entry name" value="MscS_channel_TM-2"/>
</dbReference>
<dbReference type="InterPro" id="IPR010920">
    <property type="entry name" value="LSM_dom_sf"/>
</dbReference>
<evidence type="ECO:0000256" key="3">
    <source>
        <dbReference type="ARBA" id="ARBA00022692"/>
    </source>
</evidence>
<dbReference type="Pfam" id="PF00924">
    <property type="entry name" value="MS_channel_2nd"/>
    <property type="match status" value="1"/>
</dbReference>
<feature type="transmembrane region" description="Helical" evidence="7">
    <location>
        <begin position="169"/>
        <end position="190"/>
    </location>
</feature>
<reference evidence="9 10" key="1">
    <citation type="submission" date="2016-03" db="EMBL/GenBank/DDBJ databases">
        <title>Genome sequence of Pontibacter sp. nov., of the family cytophagaceae, isolated from marine sediment of the Yellow Sea, China.</title>
        <authorList>
            <person name="Zhang G."/>
            <person name="Zhang R."/>
        </authorList>
    </citation>
    <scope>NUCLEOTIDE SEQUENCE [LARGE SCALE GENOMIC DNA]</scope>
    <source>
        <strain evidence="9 10">S10-8</strain>
    </source>
</reference>
<dbReference type="PANTHER" id="PTHR30221">
    <property type="entry name" value="SMALL-CONDUCTANCE MECHANOSENSITIVE CHANNEL"/>
    <property type="match status" value="1"/>
</dbReference>
<organism evidence="9 10">
    <name type="scientific">Pontibacter flavimaris</name>
    <dbReference type="NCBI Taxonomy" id="1797110"/>
    <lineage>
        <taxon>Bacteria</taxon>
        <taxon>Pseudomonadati</taxon>
        <taxon>Bacteroidota</taxon>
        <taxon>Cytophagia</taxon>
        <taxon>Cytophagales</taxon>
        <taxon>Hymenobacteraceae</taxon>
        <taxon>Pontibacter</taxon>
    </lineage>
</organism>
<dbReference type="PANTHER" id="PTHR30221:SF1">
    <property type="entry name" value="SMALL-CONDUCTANCE MECHANOSENSITIVE CHANNEL"/>
    <property type="match status" value="1"/>
</dbReference>
<evidence type="ECO:0000256" key="2">
    <source>
        <dbReference type="ARBA" id="ARBA00008017"/>
    </source>
</evidence>
<protein>
    <submittedName>
        <fullName evidence="9">Mechanosensitive ion channel protein MscS</fullName>
    </submittedName>
</protein>
<dbReference type="InterPro" id="IPR006685">
    <property type="entry name" value="MscS_channel_2nd"/>
</dbReference>
<proteinExistence type="inferred from homology"/>
<evidence type="ECO:0000256" key="4">
    <source>
        <dbReference type="ARBA" id="ARBA00022989"/>
    </source>
</evidence>
<evidence type="ECO:0000313" key="10">
    <source>
        <dbReference type="Proteomes" id="UP000186551"/>
    </source>
</evidence>
<feature type="transmembrane region" description="Helical" evidence="7">
    <location>
        <begin position="78"/>
        <end position="96"/>
    </location>
</feature>
<keyword evidence="5 7" id="KW-0472">Membrane</keyword>
<dbReference type="STRING" id="1797110.A3841_14750"/>
<keyword evidence="4 7" id="KW-1133">Transmembrane helix</keyword>
<comment type="similarity">
    <text evidence="2">Belongs to the MscS (TC 1.A.23) family.</text>
</comment>
<feature type="domain" description="Mechanosensitive ion channel MscS" evidence="8">
    <location>
        <begin position="248"/>
        <end position="289"/>
    </location>
</feature>
<dbReference type="SUPFAM" id="SSF50182">
    <property type="entry name" value="Sm-like ribonucleoproteins"/>
    <property type="match status" value="1"/>
</dbReference>
<dbReference type="Gene3D" id="1.10.287.1260">
    <property type="match status" value="1"/>
</dbReference>
<dbReference type="AlphaFoldDB" id="A0A1Q5PG02"/>
<keyword evidence="10" id="KW-1185">Reference proteome</keyword>
<dbReference type="Proteomes" id="UP000186551">
    <property type="component" value="Unassembled WGS sequence"/>
</dbReference>
<dbReference type="EMBL" id="LVWA01000004">
    <property type="protein sequence ID" value="OKL41081.1"/>
    <property type="molecule type" value="Genomic_DNA"/>
</dbReference>
<dbReference type="GO" id="GO:0008381">
    <property type="term" value="F:mechanosensitive monoatomic ion channel activity"/>
    <property type="evidence" value="ECO:0007669"/>
    <property type="project" value="InterPro"/>
</dbReference>
<comment type="caution">
    <text evidence="9">The sequence shown here is derived from an EMBL/GenBank/DDBJ whole genome shotgun (WGS) entry which is preliminary data.</text>
</comment>
<dbReference type="Gene3D" id="2.30.30.60">
    <property type="match status" value="1"/>
</dbReference>
<comment type="subcellular location">
    <subcellularLocation>
        <location evidence="1">Membrane</location>
        <topology evidence="1">Multi-pass membrane protein</topology>
    </subcellularLocation>
</comment>
<evidence type="ECO:0000256" key="6">
    <source>
        <dbReference type="SAM" id="MobiDB-lite"/>
    </source>
</evidence>
<keyword evidence="3 7" id="KW-0812">Transmembrane</keyword>
<dbReference type="InterPro" id="IPR045275">
    <property type="entry name" value="MscS_archaea/bacteria_type"/>
</dbReference>
<evidence type="ECO:0000256" key="1">
    <source>
        <dbReference type="ARBA" id="ARBA00004141"/>
    </source>
</evidence>
<feature type="compositionally biased region" description="Basic residues" evidence="6">
    <location>
        <begin position="47"/>
        <end position="60"/>
    </location>
</feature>
<evidence type="ECO:0000256" key="7">
    <source>
        <dbReference type="SAM" id="Phobius"/>
    </source>
</evidence>
<dbReference type="InterPro" id="IPR023408">
    <property type="entry name" value="MscS_beta-dom_sf"/>
</dbReference>
<gene>
    <name evidence="9" type="ORF">A3841_14750</name>
</gene>
<evidence type="ECO:0000259" key="8">
    <source>
        <dbReference type="Pfam" id="PF00924"/>
    </source>
</evidence>
<name>A0A1Q5PG02_9BACT</name>
<feature type="compositionally biased region" description="Polar residues" evidence="6">
    <location>
        <begin position="36"/>
        <end position="45"/>
    </location>
</feature>
<evidence type="ECO:0000313" key="9">
    <source>
        <dbReference type="EMBL" id="OKL41081.1"/>
    </source>
</evidence>
<evidence type="ECO:0000256" key="5">
    <source>
        <dbReference type="ARBA" id="ARBA00023136"/>
    </source>
</evidence>
<dbReference type="RefSeq" id="WP_083610254.1">
    <property type="nucleotide sequence ID" value="NZ_LVWA01000004.1"/>
</dbReference>